<accession>I3Z290</accession>
<keyword evidence="13" id="KW-1185">Reference proteome</keyword>
<evidence type="ECO:0000256" key="10">
    <source>
        <dbReference type="ARBA" id="ARBA00023160"/>
    </source>
</evidence>
<comment type="cofactor">
    <cofactor evidence="11">
        <name>Fe cation</name>
        <dbReference type="ChEBI" id="CHEBI:24875"/>
    </cofactor>
    <text evidence="11">Binds 2 iron ions per subunit.</text>
</comment>
<comment type="cofactor">
    <cofactor evidence="1">
        <name>Fe(2+)</name>
        <dbReference type="ChEBI" id="CHEBI:29033"/>
    </cofactor>
</comment>
<name>I3Z290_BELBD</name>
<evidence type="ECO:0000256" key="3">
    <source>
        <dbReference type="ARBA" id="ARBA00011738"/>
    </source>
</evidence>
<keyword evidence="5 11" id="KW-0479">Metal-binding</keyword>
<evidence type="ECO:0000313" key="13">
    <source>
        <dbReference type="Proteomes" id="UP000006050"/>
    </source>
</evidence>
<dbReference type="CDD" id="cd01050">
    <property type="entry name" value="Acyl_ACP_Desat"/>
    <property type="match status" value="1"/>
</dbReference>
<dbReference type="InterPro" id="IPR005067">
    <property type="entry name" value="Fatty_acid_desaturase-2"/>
</dbReference>
<keyword evidence="9" id="KW-0443">Lipid metabolism</keyword>
<dbReference type="InterPro" id="IPR012348">
    <property type="entry name" value="RNR-like"/>
</dbReference>
<gene>
    <name evidence="12" type="ordered locus">Belba_0704</name>
</gene>
<evidence type="ECO:0000256" key="6">
    <source>
        <dbReference type="ARBA" id="ARBA00022832"/>
    </source>
</evidence>
<feature type="binding site" evidence="11">
    <location>
        <position position="90"/>
    </location>
    <ligand>
        <name>Fe cation</name>
        <dbReference type="ChEBI" id="CHEBI:24875"/>
        <label>1</label>
    </ligand>
</feature>
<dbReference type="KEGG" id="bbd:Belba_0704"/>
<keyword evidence="7" id="KW-0560">Oxidoreductase</keyword>
<dbReference type="GO" id="GO:0045300">
    <property type="term" value="F:stearoyl-[ACP] desaturase activity"/>
    <property type="evidence" value="ECO:0007669"/>
    <property type="project" value="InterPro"/>
</dbReference>
<keyword evidence="4" id="KW-0444">Lipid biosynthesis</keyword>
<evidence type="ECO:0000256" key="1">
    <source>
        <dbReference type="ARBA" id="ARBA00001954"/>
    </source>
</evidence>
<keyword evidence="6" id="KW-0276">Fatty acid metabolism</keyword>
<keyword evidence="8 11" id="KW-0408">Iron</keyword>
<protein>
    <submittedName>
        <fullName evidence="12">Fatty acid desaturase</fullName>
    </submittedName>
</protein>
<evidence type="ECO:0000256" key="9">
    <source>
        <dbReference type="ARBA" id="ARBA00023098"/>
    </source>
</evidence>
<dbReference type="PANTHER" id="PTHR31155:SF9">
    <property type="entry name" value="STEAROYL-[ACYL-CARRIER-PROTEIN] 9-DESATURASE 7, CHLOROPLASTIC"/>
    <property type="match status" value="1"/>
</dbReference>
<comment type="subunit">
    <text evidence="3">Homodimer.</text>
</comment>
<dbReference type="PATRIC" id="fig|866536.3.peg.726"/>
<dbReference type="Proteomes" id="UP000006050">
    <property type="component" value="Chromosome"/>
</dbReference>
<evidence type="ECO:0000313" key="12">
    <source>
        <dbReference type="EMBL" id="AFL83358.1"/>
    </source>
</evidence>
<feature type="binding site" evidence="11">
    <location>
        <position position="132"/>
    </location>
    <ligand>
        <name>Fe cation</name>
        <dbReference type="ChEBI" id="CHEBI:24875"/>
        <label>1</label>
    </ligand>
</feature>
<evidence type="ECO:0000256" key="2">
    <source>
        <dbReference type="ARBA" id="ARBA00008749"/>
    </source>
</evidence>
<dbReference type="Gene3D" id="1.10.620.20">
    <property type="entry name" value="Ribonucleotide Reductase, subunit A"/>
    <property type="match status" value="1"/>
</dbReference>
<comment type="similarity">
    <text evidence="2">Belongs to the fatty acid desaturase type 2 family.</text>
</comment>
<dbReference type="PIRSF" id="PIRSF000346">
    <property type="entry name" value="Dlt9_acylACP_des"/>
    <property type="match status" value="1"/>
</dbReference>
<reference evidence="13" key="1">
    <citation type="submission" date="2012-06" db="EMBL/GenBank/DDBJ databases">
        <title>The complete genome of Belliella baltica DSM 15883.</title>
        <authorList>
            <person name="Lucas S."/>
            <person name="Copeland A."/>
            <person name="Lapidus A."/>
            <person name="Goodwin L."/>
            <person name="Pitluck S."/>
            <person name="Peters L."/>
            <person name="Mikhailova N."/>
            <person name="Davenport K."/>
            <person name="Kyrpides N."/>
            <person name="Mavromatis K."/>
            <person name="Pagani I."/>
            <person name="Ivanova N."/>
            <person name="Ovchinnikova G."/>
            <person name="Zeytun A."/>
            <person name="Detter J.C."/>
            <person name="Han C."/>
            <person name="Land M."/>
            <person name="Hauser L."/>
            <person name="Markowitz V."/>
            <person name="Cheng J.-F."/>
            <person name="Hugenholtz P."/>
            <person name="Woyke T."/>
            <person name="Wu D."/>
            <person name="Tindall B."/>
            <person name="Pomrenke H."/>
            <person name="Brambilla E."/>
            <person name="Klenk H.-P."/>
            <person name="Eisen J.A."/>
        </authorList>
    </citation>
    <scope>NUCLEOTIDE SEQUENCE [LARGE SCALE GENOMIC DNA]</scope>
    <source>
        <strain evidence="13">DSM 15883 / CIP 108006 / LMG 21964 / BA134</strain>
    </source>
</reference>
<feature type="binding site" evidence="11">
    <location>
        <position position="129"/>
    </location>
    <ligand>
        <name>Fe cation</name>
        <dbReference type="ChEBI" id="CHEBI:24875"/>
        <label>2</label>
    </ligand>
</feature>
<dbReference type="InterPro" id="IPR009078">
    <property type="entry name" value="Ferritin-like_SF"/>
</dbReference>
<dbReference type="EMBL" id="CP003281">
    <property type="protein sequence ID" value="AFL83358.1"/>
    <property type="molecule type" value="Genomic_DNA"/>
</dbReference>
<feature type="binding site" evidence="11">
    <location>
        <position position="129"/>
    </location>
    <ligand>
        <name>Fe cation</name>
        <dbReference type="ChEBI" id="CHEBI:24875"/>
        <label>1</label>
    </ligand>
</feature>
<dbReference type="GO" id="GO:0046872">
    <property type="term" value="F:metal ion binding"/>
    <property type="evidence" value="ECO:0007669"/>
    <property type="project" value="UniProtKB-KW"/>
</dbReference>
<evidence type="ECO:0000256" key="11">
    <source>
        <dbReference type="PIRSR" id="PIRSR000346-1"/>
    </source>
</evidence>
<dbReference type="GO" id="GO:0006633">
    <property type="term" value="P:fatty acid biosynthetic process"/>
    <property type="evidence" value="ECO:0007669"/>
    <property type="project" value="UniProtKB-KW"/>
</dbReference>
<evidence type="ECO:0000256" key="7">
    <source>
        <dbReference type="ARBA" id="ARBA00023002"/>
    </source>
</evidence>
<organism evidence="12 13">
    <name type="scientific">Belliella baltica (strain DSM 15883 / CIP 108006 / LMG 21964 / BA134)</name>
    <dbReference type="NCBI Taxonomy" id="866536"/>
    <lineage>
        <taxon>Bacteria</taxon>
        <taxon>Pseudomonadati</taxon>
        <taxon>Bacteroidota</taxon>
        <taxon>Cytophagia</taxon>
        <taxon>Cytophagales</taxon>
        <taxon>Cyclobacteriaceae</taxon>
        <taxon>Belliella</taxon>
    </lineage>
</organism>
<dbReference type="STRING" id="866536.Belba_0704"/>
<dbReference type="eggNOG" id="COG0208">
    <property type="taxonomic scope" value="Bacteria"/>
</dbReference>
<sequence length="340" mass="38576">MVLNDYNMNKSENINYELEKNMEVISQLDGFVGHAVDNVLVDPDDCWQPTDFLPDMGKLDAFDQVKLLQERAAGIPDTVITSLIGNMITEEALPSYQTYFNLLEGINEEGNLLSPSGWVRWSKAWTAEENRHGDLLNKYLYLSGRADMKKVEQTIHRLIYNGFDPKSEKDPYQAIIYTSFQERATKVSHVNTGKLADKAGDDVLSRICKTIAGDEARHEKAYKSFMSEIFKIDPNGAILAFEKMMRKQIVMPAVLMGKGSPNPSLFDQFSAITQKIGVYTGWDYARIIDHLVKLWDIEKLTGLNDVASKAQDYLANLGERYMKVADRMKAPDEVQLAWLK</sequence>
<feature type="binding site" evidence="11">
    <location>
        <position position="182"/>
    </location>
    <ligand>
        <name>Fe cation</name>
        <dbReference type="ChEBI" id="CHEBI:24875"/>
        <label>2</label>
    </ligand>
</feature>
<feature type="binding site" evidence="11">
    <location>
        <position position="215"/>
    </location>
    <ligand>
        <name>Fe cation</name>
        <dbReference type="ChEBI" id="CHEBI:24875"/>
        <label>1</label>
    </ligand>
</feature>
<dbReference type="HOGENOM" id="CLU_034505_0_0_10"/>
<feature type="binding site" evidence="11">
    <location>
        <position position="218"/>
    </location>
    <ligand>
        <name>Fe cation</name>
        <dbReference type="ChEBI" id="CHEBI:24875"/>
        <label>2</label>
    </ligand>
</feature>
<evidence type="ECO:0000256" key="8">
    <source>
        <dbReference type="ARBA" id="ARBA00023004"/>
    </source>
</evidence>
<dbReference type="SUPFAM" id="SSF47240">
    <property type="entry name" value="Ferritin-like"/>
    <property type="match status" value="1"/>
</dbReference>
<dbReference type="PANTHER" id="PTHR31155">
    <property type="entry name" value="ACYL- ACYL-CARRIER-PROTEIN DESATURASE-RELATED"/>
    <property type="match status" value="1"/>
</dbReference>
<evidence type="ECO:0000256" key="4">
    <source>
        <dbReference type="ARBA" id="ARBA00022516"/>
    </source>
</evidence>
<evidence type="ECO:0000256" key="5">
    <source>
        <dbReference type="ARBA" id="ARBA00022723"/>
    </source>
</evidence>
<proteinExistence type="inferred from homology"/>
<dbReference type="Pfam" id="PF03405">
    <property type="entry name" value="FA_desaturase_2"/>
    <property type="match status" value="1"/>
</dbReference>
<feature type="binding site" evidence="11">
    <location>
        <position position="215"/>
    </location>
    <ligand>
        <name>Fe cation</name>
        <dbReference type="ChEBI" id="CHEBI:24875"/>
        <label>2</label>
    </ligand>
</feature>
<keyword evidence="10" id="KW-0275">Fatty acid biosynthesis</keyword>
<dbReference type="AlphaFoldDB" id="I3Z290"/>